<dbReference type="InterPro" id="IPR057416">
    <property type="entry name" value="SH3_ISE2"/>
</dbReference>
<feature type="region of interest" description="Disordered" evidence="6">
    <location>
        <begin position="879"/>
        <end position="899"/>
    </location>
</feature>
<evidence type="ECO:0000256" key="1">
    <source>
        <dbReference type="ARBA" id="ARBA00022741"/>
    </source>
</evidence>
<dbReference type="SMART" id="SM00487">
    <property type="entry name" value="DEXDc"/>
    <property type="match status" value="1"/>
</dbReference>
<keyword evidence="4" id="KW-0067">ATP-binding</keyword>
<evidence type="ECO:0000259" key="7">
    <source>
        <dbReference type="PROSITE" id="PS51192"/>
    </source>
</evidence>
<feature type="compositionally biased region" description="Acidic residues" evidence="6">
    <location>
        <begin position="139"/>
        <end position="181"/>
    </location>
</feature>
<dbReference type="SUPFAM" id="SSF52540">
    <property type="entry name" value="P-loop containing nucleoside triphosphate hydrolases"/>
    <property type="match status" value="1"/>
</dbReference>
<reference evidence="9 10" key="1">
    <citation type="submission" date="2024-09" db="EMBL/GenBank/DDBJ databases">
        <title>Chromosome-scale assembly of Riccia fluitans.</title>
        <authorList>
            <person name="Paukszto L."/>
            <person name="Sawicki J."/>
            <person name="Karawczyk K."/>
            <person name="Piernik-Szablinska J."/>
            <person name="Szczecinska M."/>
            <person name="Mazdziarz M."/>
        </authorList>
    </citation>
    <scope>NUCLEOTIDE SEQUENCE [LARGE SCALE GENOMIC DNA]</scope>
    <source>
        <strain evidence="9">Rf_01</strain>
        <tissue evidence="9">Aerial parts of the thallus</tissue>
    </source>
</reference>
<name>A0ABD1YCQ8_9MARC</name>
<evidence type="ECO:0000256" key="3">
    <source>
        <dbReference type="ARBA" id="ARBA00022806"/>
    </source>
</evidence>
<evidence type="ECO:0000259" key="8">
    <source>
        <dbReference type="PROSITE" id="PS51194"/>
    </source>
</evidence>
<evidence type="ECO:0000256" key="5">
    <source>
        <dbReference type="SAM" id="Coils"/>
    </source>
</evidence>
<feature type="region of interest" description="Disordered" evidence="6">
    <location>
        <begin position="116"/>
        <end position="199"/>
    </location>
</feature>
<dbReference type="GO" id="GO:0005524">
    <property type="term" value="F:ATP binding"/>
    <property type="evidence" value="ECO:0007669"/>
    <property type="project" value="UniProtKB-KW"/>
</dbReference>
<keyword evidence="1" id="KW-0547">Nucleotide-binding</keyword>
<dbReference type="AlphaFoldDB" id="A0ABD1YCQ8"/>
<proteinExistence type="predicted"/>
<dbReference type="SMART" id="SM01142">
    <property type="entry name" value="DSHCT"/>
    <property type="match status" value="1"/>
</dbReference>
<dbReference type="CDD" id="cd17921">
    <property type="entry name" value="DEXHc_Ski2"/>
    <property type="match status" value="1"/>
</dbReference>
<dbReference type="InterPro" id="IPR001650">
    <property type="entry name" value="Helicase_C-like"/>
</dbReference>
<organism evidence="9 10">
    <name type="scientific">Riccia fluitans</name>
    <dbReference type="NCBI Taxonomy" id="41844"/>
    <lineage>
        <taxon>Eukaryota</taxon>
        <taxon>Viridiplantae</taxon>
        <taxon>Streptophyta</taxon>
        <taxon>Embryophyta</taxon>
        <taxon>Marchantiophyta</taxon>
        <taxon>Marchantiopsida</taxon>
        <taxon>Marchantiidae</taxon>
        <taxon>Marchantiales</taxon>
        <taxon>Ricciaceae</taxon>
        <taxon>Riccia</taxon>
    </lineage>
</organism>
<evidence type="ECO:0000256" key="4">
    <source>
        <dbReference type="ARBA" id="ARBA00022840"/>
    </source>
</evidence>
<dbReference type="Pfam" id="PF00270">
    <property type="entry name" value="DEAD"/>
    <property type="match status" value="1"/>
</dbReference>
<dbReference type="Pfam" id="PF25446">
    <property type="entry name" value="SH3_ISE2"/>
    <property type="match status" value="1"/>
</dbReference>
<protein>
    <submittedName>
        <fullName evidence="9">Uncharacterized protein</fullName>
    </submittedName>
</protein>
<dbReference type="CDD" id="cd18795">
    <property type="entry name" value="SF2_C_Ski2"/>
    <property type="match status" value="1"/>
</dbReference>
<dbReference type="Proteomes" id="UP001605036">
    <property type="component" value="Unassembled WGS sequence"/>
</dbReference>
<dbReference type="PANTHER" id="PTHR12131">
    <property type="entry name" value="ATP-DEPENDENT RNA AND DNA HELICASE"/>
    <property type="match status" value="1"/>
</dbReference>
<feature type="domain" description="Helicase C-terminal" evidence="8">
    <location>
        <begin position="524"/>
        <end position="717"/>
    </location>
</feature>
<dbReference type="SMART" id="SM00490">
    <property type="entry name" value="HELICc"/>
    <property type="match status" value="1"/>
</dbReference>
<keyword evidence="5" id="KW-0175">Coiled coil</keyword>
<feature type="compositionally biased region" description="Basic and acidic residues" evidence="6">
    <location>
        <begin position="487"/>
        <end position="504"/>
    </location>
</feature>
<dbReference type="Gene3D" id="1.10.3380.30">
    <property type="match status" value="1"/>
</dbReference>
<comment type="caution">
    <text evidence="9">The sequence shown here is derived from an EMBL/GenBank/DDBJ whole genome shotgun (WGS) entry which is preliminary data.</text>
</comment>
<gene>
    <name evidence="9" type="ORF">R1flu_013232</name>
</gene>
<dbReference type="EMBL" id="JBHFFA010000004">
    <property type="protein sequence ID" value="KAL2628546.1"/>
    <property type="molecule type" value="Genomic_DNA"/>
</dbReference>
<accession>A0ABD1YCQ8</accession>
<evidence type="ECO:0000256" key="2">
    <source>
        <dbReference type="ARBA" id="ARBA00022801"/>
    </source>
</evidence>
<evidence type="ECO:0000256" key="6">
    <source>
        <dbReference type="SAM" id="MobiDB-lite"/>
    </source>
</evidence>
<feature type="domain" description="Helicase ATP-binding" evidence="7">
    <location>
        <begin position="244"/>
        <end position="409"/>
    </location>
</feature>
<dbReference type="PROSITE" id="PS51194">
    <property type="entry name" value="HELICASE_CTER"/>
    <property type="match status" value="1"/>
</dbReference>
<evidence type="ECO:0000313" key="9">
    <source>
        <dbReference type="EMBL" id="KAL2628546.1"/>
    </source>
</evidence>
<dbReference type="InterPro" id="IPR050699">
    <property type="entry name" value="RNA-DNA_Helicase"/>
</dbReference>
<evidence type="ECO:0000313" key="10">
    <source>
        <dbReference type="Proteomes" id="UP001605036"/>
    </source>
</evidence>
<keyword evidence="10" id="KW-1185">Reference proteome</keyword>
<dbReference type="InterPro" id="IPR012961">
    <property type="entry name" value="Ski2/MTR4_C"/>
</dbReference>
<dbReference type="Gene3D" id="3.40.50.300">
    <property type="entry name" value="P-loop containing nucleotide triphosphate hydrolases"/>
    <property type="match status" value="2"/>
</dbReference>
<feature type="compositionally biased region" description="Basic and acidic residues" evidence="6">
    <location>
        <begin position="465"/>
        <end position="477"/>
    </location>
</feature>
<keyword evidence="3" id="KW-0347">Helicase</keyword>
<feature type="compositionally biased region" description="Polar residues" evidence="6">
    <location>
        <begin position="448"/>
        <end position="460"/>
    </location>
</feature>
<dbReference type="InterPro" id="IPR011545">
    <property type="entry name" value="DEAD/DEAH_box_helicase_dom"/>
</dbReference>
<feature type="compositionally biased region" description="Basic and acidic residues" evidence="6">
    <location>
        <begin position="119"/>
        <end position="128"/>
    </location>
</feature>
<dbReference type="GO" id="GO:0016787">
    <property type="term" value="F:hydrolase activity"/>
    <property type="evidence" value="ECO:0007669"/>
    <property type="project" value="UniProtKB-KW"/>
</dbReference>
<feature type="region of interest" description="Disordered" evidence="6">
    <location>
        <begin position="446"/>
        <end position="504"/>
    </location>
</feature>
<dbReference type="InterPro" id="IPR014001">
    <property type="entry name" value="Helicase_ATP-bd"/>
</dbReference>
<keyword evidence="2" id="KW-0378">Hydrolase</keyword>
<dbReference type="GO" id="GO:0004386">
    <property type="term" value="F:helicase activity"/>
    <property type="evidence" value="ECO:0007669"/>
    <property type="project" value="UniProtKB-KW"/>
</dbReference>
<sequence length="1259" mass="139323">MATTMPRPLFFNFNTHDHSNFLSIAHSAPDPVPFYALSSRPLSINRFRSRTARLWKIQGLGFNVRARASRAESDEKSHFQLKTVKFSFWLGGFRLVHDNVTKVVCRAGGDGGRGALRWGRSESLRRDEEGTEFSGAGASEEDELDEDDEDEFDADGYDPEDEIVGFNDEDETEFDDMSPDLEAEHPTVSSRESITKEREIRESTSALIAQLCERIQAGGETAVTTQAISNLYDFPFDKFQRMAIDGFLKGSSVVVCAPTSSGKTLIAEAAAVATLAKGKKMFYTTPLKALSNQKLREFRKLFGESNVGLLTGDAAVNRDAPILVMTTEILRNMLYQSAGDADDEGGRLENVSAVVLDEVHYLSDISRGTVWEETVIYCPKSVQLICLSATVANPEDLAGWIAQVHGPTELVTSSRRPVPLMWHFSTKYVLQPLLNEQGTEMNYRLSLTDPSQNTSNSSSFWDVDEGSKGRRSSEGRRRSSGFNGSSRGDENGSGRRRGDSRRDELPEEVVAILRRRQVPQVRDTLQQLVARDMLPAIWFIFSRRGCDTAVKYLSESSLLTEDESLQVREAIIEFQQQHPDAVRESAVEPLTRGVAAHHAGCLPTWKAFVEELFQRGLVKVVFATETLSAGINMPARTTVLSSLSKRGDNGQVLLSSNAMLQMAGRAGRRGIDEQGHVVVVQTPFEGAEDCCKLLFAGSDPIVSQFTATYGMALNLLAGGKVQKLEGNSEIEEPKTVTFGRTMSQARELIEQSFGNYVGSEVMVAAKKQLAKLEQEVERLVQKTQAVDGTQTLESRLTKTEMQTYLSFKEAVKERKANLLKMRKELENLRVSAFESLLDEAATTQIPYVCICYFDPRTGSENLITARLVGTVPKPPFIVFSRPDKEEEGGSDTEKEELPSKDPVYHVALGPDNRWYLFTAKSVKGYSKGDLEENVSGIVPGKVVREILKGKLKFGARSWQALGKAGTDVSSAVWVADSSPETKTWSSEISPSIDYEVPEDLQIVEAVVAQERKQIALLRKKLKMTLGYKENQQLVVLQRSRLEKIVRLKQKASKLATRISQMAPSGWNEFLQDVEVLNAAGAIDLANCELLPLGQTASGVRGENELWLAMVFSSERVRSLTSPQLAAVCGTLVSDGIKTRPEYGHSVMYEASTAVQEWVDSMESEKARLLALQAEHGVYIPCLMDIQFAGMVEAWAAGVTWKELMTDCGMDEGDVARLLRRSIDLLAQIPHLPHVDSGIVKLARQATHVMDRPPISELLG</sequence>
<dbReference type="InterPro" id="IPR027417">
    <property type="entry name" value="P-loop_NTPase"/>
</dbReference>
<dbReference type="PROSITE" id="PS51192">
    <property type="entry name" value="HELICASE_ATP_BIND_1"/>
    <property type="match status" value="1"/>
</dbReference>
<dbReference type="PANTHER" id="PTHR12131:SF1">
    <property type="entry name" value="ATP-DEPENDENT RNA HELICASE SUPV3L1, MITOCHONDRIAL-RELATED"/>
    <property type="match status" value="1"/>
</dbReference>
<feature type="coiled-coil region" evidence="5">
    <location>
        <begin position="762"/>
        <end position="831"/>
    </location>
</feature>
<dbReference type="Pfam" id="PF08148">
    <property type="entry name" value="DSHCT"/>
    <property type="match status" value="1"/>
</dbReference>